<dbReference type="InterPro" id="IPR029045">
    <property type="entry name" value="ClpP/crotonase-like_dom_sf"/>
</dbReference>
<evidence type="ECO:0000313" key="5">
    <source>
        <dbReference type="Proteomes" id="UP000265955"/>
    </source>
</evidence>
<dbReference type="GO" id="GO:0006635">
    <property type="term" value="P:fatty acid beta-oxidation"/>
    <property type="evidence" value="ECO:0007669"/>
    <property type="project" value="TreeGrafter"/>
</dbReference>
<feature type="compositionally biased region" description="Basic and acidic residues" evidence="3">
    <location>
        <begin position="240"/>
        <end position="257"/>
    </location>
</feature>
<dbReference type="SUPFAM" id="SSF52096">
    <property type="entry name" value="ClpP/crotonase"/>
    <property type="match status" value="1"/>
</dbReference>
<dbReference type="PROSITE" id="PS00166">
    <property type="entry name" value="ENOYL_COA_HYDRATASE"/>
    <property type="match status" value="1"/>
</dbReference>
<dbReference type="InterPro" id="IPR018376">
    <property type="entry name" value="Enoyl-CoA_hyd/isom_CS"/>
</dbReference>
<accession>A0A3A3FQ86</accession>
<evidence type="ECO:0000256" key="3">
    <source>
        <dbReference type="SAM" id="MobiDB-lite"/>
    </source>
</evidence>
<dbReference type="Proteomes" id="UP000265955">
    <property type="component" value="Unassembled WGS sequence"/>
</dbReference>
<evidence type="ECO:0000313" key="4">
    <source>
        <dbReference type="EMBL" id="RJF95622.1"/>
    </source>
</evidence>
<dbReference type="GO" id="GO:0016853">
    <property type="term" value="F:isomerase activity"/>
    <property type="evidence" value="ECO:0007669"/>
    <property type="project" value="UniProtKB-KW"/>
</dbReference>
<feature type="region of interest" description="Disordered" evidence="3">
    <location>
        <begin position="235"/>
        <end position="257"/>
    </location>
</feature>
<dbReference type="InterPro" id="IPR001753">
    <property type="entry name" value="Enoyl-CoA_hydra/iso"/>
</dbReference>
<protein>
    <submittedName>
        <fullName evidence="4">Enoyl-CoA hydratase/isomerase family protein</fullName>
    </submittedName>
</protein>
<gene>
    <name evidence="4" type="ORF">D3871_19750</name>
</gene>
<dbReference type="OrthoDB" id="9807606at2"/>
<comment type="caution">
    <text evidence="4">The sequence shown here is derived from an EMBL/GenBank/DDBJ whole genome shotgun (WGS) entry which is preliminary data.</text>
</comment>
<keyword evidence="5" id="KW-1185">Reference proteome</keyword>
<sequence length="257" mass="28941">MAWDIEVVNECAIVRMNTNKVNVQNDRFFADLHAAFDRLECEFNALPVVLTGQGDVFSAGIDFQYSFDIFGSGSEDNIRSWYRAYRETNLRIFQYPRPTVAAMNGHAMAGGLITALDCDFRIAARKPVRFGLNEVPIGIPMPAAYVEIIKYALGDQVAALTTLRGKLYELDEAARLGFFHEVVEPDKLLTTAISYARCITPDCNTAYAMSKKALQDSVLRQIEERTGVLDECLPAGMSDEGNRRAQDRRRQEIMHKR</sequence>
<dbReference type="PANTHER" id="PTHR11941:SF54">
    <property type="entry name" value="ENOYL-COA HYDRATASE, MITOCHONDRIAL"/>
    <property type="match status" value="1"/>
</dbReference>
<evidence type="ECO:0000256" key="1">
    <source>
        <dbReference type="ARBA" id="ARBA00005254"/>
    </source>
</evidence>
<comment type="similarity">
    <text evidence="1 2">Belongs to the enoyl-CoA hydratase/isomerase family.</text>
</comment>
<dbReference type="CDD" id="cd06558">
    <property type="entry name" value="crotonase-like"/>
    <property type="match status" value="1"/>
</dbReference>
<keyword evidence="4" id="KW-0413">Isomerase</keyword>
<dbReference type="EMBL" id="QYUO01000002">
    <property type="protein sequence ID" value="RJF95622.1"/>
    <property type="molecule type" value="Genomic_DNA"/>
</dbReference>
<proteinExistence type="inferred from homology"/>
<reference evidence="5" key="1">
    <citation type="submission" date="2018-09" db="EMBL/GenBank/DDBJ databases">
        <authorList>
            <person name="Zhu H."/>
        </authorList>
    </citation>
    <scope>NUCLEOTIDE SEQUENCE [LARGE SCALE GENOMIC DNA]</scope>
    <source>
        <strain evidence="5">K1R23-30</strain>
    </source>
</reference>
<dbReference type="PANTHER" id="PTHR11941">
    <property type="entry name" value="ENOYL-COA HYDRATASE-RELATED"/>
    <property type="match status" value="1"/>
</dbReference>
<organism evidence="4 5">
    <name type="scientific">Noviherbaspirillum saxi</name>
    <dbReference type="NCBI Taxonomy" id="2320863"/>
    <lineage>
        <taxon>Bacteria</taxon>
        <taxon>Pseudomonadati</taxon>
        <taxon>Pseudomonadota</taxon>
        <taxon>Betaproteobacteria</taxon>
        <taxon>Burkholderiales</taxon>
        <taxon>Oxalobacteraceae</taxon>
        <taxon>Noviherbaspirillum</taxon>
    </lineage>
</organism>
<dbReference type="Gene3D" id="3.90.226.10">
    <property type="entry name" value="2-enoyl-CoA Hydratase, Chain A, domain 1"/>
    <property type="match status" value="1"/>
</dbReference>
<evidence type="ECO:0000256" key="2">
    <source>
        <dbReference type="RuleBase" id="RU003707"/>
    </source>
</evidence>
<dbReference type="AlphaFoldDB" id="A0A3A3FQ86"/>
<dbReference type="Pfam" id="PF00378">
    <property type="entry name" value="ECH_1"/>
    <property type="match status" value="1"/>
</dbReference>
<name>A0A3A3FQ86_9BURK</name>
<dbReference type="RefSeq" id="WP_119770771.1">
    <property type="nucleotide sequence ID" value="NZ_QYUO01000002.1"/>
</dbReference>